<comment type="caution">
    <text evidence="1">The sequence shown here is derived from an EMBL/GenBank/DDBJ whole genome shotgun (WGS) entry which is preliminary data.</text>
</comment>
<dbReference type="Proteomes" id="UP000717328">
    <property type="component" value="Unassembled WGS sequence"/>
</dbReference>
<keyword evidence="2" id="KW-1185">Reference proteome</keyword>
<proteinExistence type="predicted"/>
<organism evidence="1 2">
    <name type="scientific">Sphagnurus paluster</name>
    <dbReference type="NCBI Taxonomy" id="117069"/>
    <lineage>
        <taxon>Eukaryota</taxon>
        <taxon>Fungi</taxon>
        <taxon>Dikarya</taxon>
        <taxon>Basidiomycota</taxon>
        <taxon>Agaricomycotina</taxon>
        <taxon>Agaricomycetes</taxon>
        <taxon>Agaricomycetidae</taxon>
        <taxon>Agaricales</taxon>
        <taxon>Tricholomatineae</taxon>
        <taxon>Lyophyllaceae</taxon>
        <taxon>Sphagnurus</taxon>
    </lineage>
</organism>
<gene>
    <name evidence="1" type="ORF">H0H81_001592</name>
</gene>
<dbReference type="AlphaFoldDB" id="A0A9P7FY87"/>
<accession>A0A9P7FY87</accession>
<reference evidence="1" key="2">
    <citation type="submission" date="2021-10" db="EMBL/GenBank/DDBJ databases">
        <title>Phylogenomics reveals ancestral predisposition of the termite-cultivated fungus Termitomyces towards a domesticated lifestyle.</title>
        <authorList>
            <person name="Auxier B."/>
            <person name="Grum-Grzhimaylo A."/>
            <person name="Cardenas M.E."/>
            <person name="Lodge J.D."/>
            <person name="Laessoe T."/>
            <person name="Pedersen O."/>
            <person name="Smith M.E."/>
            <person name="Kuyper T.W."/>
            <person name="Franco-Molano E.A."/>
            <person name="Baroni T.J."/>
            <person name="Aanen D.K."/>
        </authorList>
    </citation>
    <scope>NUCLEOTIDE SEQUENCE</scope>
    <source>
        <strain evidence="1">D49</strain>
    </source>
</reference>
<sequence>MPTAVYTSAVVASSRNKRLHIVQQNAERMIKDLCALGVDDIELRNILVSQYEEFLLKDCTESIYDDRLKSSRPSENRRSVEDTIREIAKHFIATAMDVLEDQSDLLEKSHVLHLAGIHTKYVVLTEAEDRITCLKTSGVSSTAVQVAAQFYFSDALEFLRTVHSIIVGTG</sequence>
<reference evidence="1" key="1">
    <citation type="submission" date="2021-02" db="EMBL/GenBank/DDBJ databases">
        <authorList>
            <person name="Nieuwenhuis M."/>
            <person name="Van De Peppel L.J.J."/>
        </authorList>
    </citation>
    <scope>NUCLEOTIDE SEQUENCE</scope>
    <source>
        <strain evidence="1">D49</strain>
    </source>
</reference>
<dbReference type="EMBL" id="JABCKI010005720">
    <property type="protein sequence ID" value="KAG5639470.1"/>
    <property type="molecule type" value="Genomic_DNA"/>
</dbReference>
<name>A0A9P7FY87_9AGAR</name>
<protein>
    <submittedName>
        <fullName evidence="1">Uncharacterized protein</fullName>
    </submittedName>
</protein>
<evidence type="ECO:0000313" key="1">
    <source>
        <dbReference type="EMBL" id="KAG5639470.1"/>
    </source>
</evidence>
<dbReference type="OrthoDB" id="3094360at2759"/>
<evidence type="ECO:0000313" key="2">
    <source>
        <dbReference type="Proteomes" id="UP000717328"/>
    </source>
</evidence>